<dbReference type="GO" id="GO:0005829">
    <property type="term" value="C:cytosol"/>
    <property type="evidence" value="ECO:0000318"/>
    <property type="project" value="GO_Central"/>
</dbReference>
<dbReference type="GeneID" id="118407390"/>
<dbReference type="PANTHER" id="PTHR11732">
    <property type="entry name" value="ALDO/KETO REDUCTASE"/>
    <property type="match status" value="1"/>
</dbReference>
<dbReference type="GO" id="GO:0004032">
    <property type="term" value="F:aldose reductase (NADPH) activity"/>
    <property type="evidence" value="ECO:0000318"/>
    <property type="project" value="GO_Central"/>
</dbReference>
<feature type="domain" description="NADP-dependent oxidoreductase" evidence="1">
    <location>
        <begin position="34"/>
        <end position="183"/>
    </location>
</feature>
<dbReference type="OrthoDB" id="416253at2759"/>
<dbReference type="PRINTS" id="PR00069">
    <property type="entry name" value="ALDKETRDTASE"/>
</dbReference>
<dbReference type="InterPro" id="IPR020471">
    <property type="entry name" value="AKR"/>
</dbReference>
<dbReference type="RefSeq" id="XP_035663755.1">
    <property type="nucleotide sequence ID" value="XM_035807862.1"/>
</dbReference>
<dbReference type="SUPFAM" id="SSF51430">
    <property type="entry name" value="NAD(P)-linked oxidoreductase"/>
    <property type="match status" value="1"/>
</dbReference>
<name>A0A9J7HSP3_BRAFL</name>
<protein>
    <submittedName>
        <fullName evidence="3">Aldo-keto reductase family 1 member A1-A-like isoform X1</fullName>
    </submittedName>
</protein>
<keyword evidence="2" id="KW-1185">Reference proteome</keyword>
<reference evidence="3" key="1">
    <citation type="submission" date="2025-08" db="UniProtKB">
        <authorList>
            <consortium name="RefSeq"/>
        </authorList>
    </citation>
    <scope>IDENTIFICATION</scope>
    <source>
        <strain evidence="3">S238N-H82</strain>
        <tissue evidence="3">Testes</tissue>
    </source>
</reference>
<sequence>MTRLTNLLRYISRHAPNMALPAATLRTGAQMPLLGLGTGPGSVGTWQTSTEPIYEAVKVAIDTGYRHIDNAESYAEEQAVGRALQEKVGSVVERKDIFITSKLWNTRHHPDDVLPACQRSLTDLGLDYLDLYLMHFPVAWTRGDVYYPKDENGRAVLATPDVPFMDTWKAMEKLVYAGLVKAIVCVQLQHLTDGGGSDQWEDQTSCQSSGVSPLPGVQQASEVCCGQQRRHHGVQPAWQTWGGKPTWCQSPQGS</sequence>
<dbReference type="Proteomes" id="UP000001554">
    <property type="component" value="Unplaced"/>
</dbReference>
<evidence type="ECO:0000313" key="2">
    <source>
        <dbReference type="Proteomes" id="UP000001554"/>
    </source>
</evidence>
<evidence type="ECO:0000259" key="1">
    <source>
        <dbReference type="Pfam" id="PF00248"/>
    </source>
</evidence>
<dbReference type="AlphaFoldDB" id="A0A9J7HSP3"/>
<dbReference type="Pfam" id="PF00248">
    <property type="entry name" value="Aldo_ket_red"/>
    <property type="match status" value="1"/>
</dbReference>
<gene>
    <name evidence="3" type="primary">LOC118407390</name>
</gene>
<dbReference type="KEGG" id="bfo:118407390"/>
<accession>A0A9J7HSP3</accession>
<evidence type="ECO:0000313" key="3">
    <source>
        <dbReference type="RefSeq" id="XP_035663755.1"/>
    </source>
</evidence>
<organism evidence="2 3">
    <name type="scientific">Branchiostoma floridae</name>
    <name type="common">Florida lancelet</name>
    <name type="synonym">Amphioxus</name>
    <dbReference type="NCBI Taxonomy" id="7739"/>
    <lineage>
        <taxon>Eukaryota</taxon>
        <taxon>Metazoa</taxon>
        <taxon>Chordata</taxon>
        <taxon>Cephalochordata</taxon>
        <taxon>Leptocardii</taxon>
        <taxon>Amphioxiformes</taxon>
        <taxon>Branchiostomatidae</taxon>
        <taxon>Branchiostoma</taxon>
    </lineage>
</organism>
<dbReference type="InterPro" id="IPR023210">
    <property type="entry name" value="NADP_OxRdtase_dom"/>
</dbReference>
<dbReference type="Gene3D" id="3.20.20.100">
    <property type="entry name" value="NADP-dependent oxidoreductase domain"/>
    <property type="match status" value="1"/>
</dbReference>
<proteinExistence type="predicted"/>
<dbReference type="InterPro" id="IPR036812">
    <property type="entry name" value="NAD(P)_OxRdtase_dom_sf"/>
</dbReference>